<dbReference type="Pfam" id="PF22397">
    <property type="entry name" value="NADAR-DarT1"/>
    <property type="match status" value="1"/>
</dbReference>
<dbReference type="Proteomes" id="UP000366872">
    <property type="component" value="Unassembled WGS sequence"/>
</dbReference>
<dbReference type="EMBL" id="CAAHFG010000002">
    <property type="protein sequence ID" value="VGO14638.1"/>
    <property type="molecule type" value="Genomic_DNA"/>
</dbReference>
<protein>
    <submittedName>
        <fullName evidence="1">Uncharacterized protein</fullName>
    </submittedName>
</protein>
<dbReference type="RefSeq" id="WP_136080275.1">
    <property type="nucleotide sequence ID" value="NZ_CAAHFG010000002.1"/>
</dbReference>
<sequence>MAFRPAFSVSLESQVYVLIEDVDFQWVPGMAVSQKQKCISSMHSAILQVSPESEILEISSKSLNPLGVALSAFNLGFKHKQYALTVETAFQGSKCFEKGGPYREIYGMTSREAKKFFKEKDLGALVRFSFFGEEWPLQPRTIFYDWLYLNVLHRNSDLSSEILKFNTFTDIEFNPKKSLNCQAHAAALYVSLCRRGILESVLADKEHYKDLMAKSSKYERDFFQ</sequence>
<dbReference type="InterPro" id="IPR053913">
    <property type="entry name" value="NADAR-DarT1"/>
</dbReference>
<organism evidence="1 2">
    <name type="scientific">Pontiella desulfatans</name>
    <dbReference type="NCBI Taxonomy" id="2750659"/>
    <lineage>
        <taxon>Bacteria</taxon>
        <taxon>Pseudomonadati</taxon>
        <taxon>Kiritimatiellota</taxon>
        <taxon>Kiritimatiellia</taxon>
        <taxon>Kiritimatiellales</taxon>
        <taxon>Pontiellaceae</taxon>
        <taxon>Pontiella</taxon>
    </lineage>
</organism>
<reference evidence="1 2" key="1">
    <citation type="submission" date="2019-04" db="EMBL/GenBank/DDBJ databases">
        <authorList>
            <person name="Van Vliet M D."/>
        </authorList>
    </citation>
    <scope>NUCLEOTIDE SEQUENCE [LARGE SCALE GENOMIC DNA]</scope>
    <source>
        <strain evidence="1 2">F1</strain>
    </source>
</reference>
<keyword evidence="2" id="KW-1185">Reference proteome</keyword>
<proteinExistence type="predicted"/>
<name>A0A6C2U3N1_PONDE</name>
<evidence type="ECO:0000313" key="1">
    <source>
        <dbReference type="EMBL" id="VGO14638.1"/>
    </source>
</evidence>
<gene>
    <name evidence="1" type="ORF">PDESU_03203</name>
</gene>
<dbReference type="AlphaFoldDB" id="A0A6C2U3N1"/>
<evidence type="ECO:0000313" key="2">
    <source>
        <dbReference type="Proteomes" id="UP000366872"/>
    </source>
</evidence>
<accession>A0A6C2U3N1</accession>